<sequence>MSDSEKKSKGQQSSAKIIRATTNPEDKVRINWTEWTKSEDDDRKNKILIKILGENDKDGINKYLSFAAARRISNDSKSGSFSLTSDPRYQQLLAEKKQN</sequence>
<dbReference type="Proteomes" id="UP000739411">
    <property type="component" value="Unassembled WGS sequence"/>
</dbReference>
<dbReference type="AlphaFoldDB" id="A0A935MSA4"/>
<feature type="region of interest" description="Disordered" evidence="1">
    <location>
        <begin position="1"/>
        <end position="22"/>
    </location>
</feature>
<dbReference type="EMBL" id="JADJMS010000008">
    <property type="protein sequence ID" value="MBK7414304.1"/>
    <property type="molecule type" value="Genomic_DNA"/>
</dbReference>
<organism evidence="2 3">
    <name type="scientific">Candidatus Dechloromonas phosphorivorans</name>
    <dbReference type="NCBI Taxonomy" id="2899244"/>
    <lineage>
        <taxon>Bacteria</taxon>
        <taxon>Pseudomonadati</taxon>
        <taxon>Pseudomonadota</taxon>
        <taxon>Betaproteobacteria</taxon>
        <taxon>Rhodocyclales</taxon>
        <taxon>Azonexaceae</taxon>
        <taxon>Dechloromonas</taxon>
    </lineage>
</organism>
<feature type="compositionally biased region" description="Polar residues" evidence="1">
    <location>
        <begin position="10"/>
        <end position="22"/>
    </location>
</feature>
<name>A0A935MSA4_9RHOO</name>
<gene>
    <name evidence="2" type="ORF">IPJ38_03455</name>
</gene>
<protein>
    <submittedName>
        <fullName evidence="2">Uncharacterized protein</fullName>
    </submittedName>
</protein>
<accession>A0A935MSA4</accession>
<proteinExistence type="predicted"/>
<evidence type="ECO:0000313" key="2">
    <source>
        <dbReference type="EMBL" id="MBK7414304.1"/>
    </source>
</evidence>
<comment type="caution">
    <text evidence="2">The sequence shown here is derived from an EMBL/GenBank/DDBJ whole genome shotgun (WGS) entry which is preliminary data.</text>
</comment>
<evidence type="ECO:0000313" key="3">
    <source>
        <dbReference type="Proteomes" id="UP000739411"/>
    </source>
</evidence>
<evidence type="ECO:0000256" key="1">
    <source>
        <dbReference type="SAM" id="MobiDB-lite"/>
    </source>
</evidence>
<reference evidence="2 3" key="1">
    <citation type="submission" date="2020-10" db="EMBL/GenBank/DDBJ databases">
        <title>Connecting structure to function with the recovery of over 1000 high-quality activated sludge metagenome-assembled genomes encoding full-length rRNA genes using long-read sequencing.</title>
        <authorList>
            <person name="Singleton C.M."/>
            <person name="Petriglieri F."/>
            <person name="Kristensen J.M."/>
            <person name="Kirkegaard R.H."/>
            <person name="Michaelsen T.Y."/>
            <person name="Andersen M.H."/>
            <person name="Karst S.M."/>
            <person name="Dueholm M.S."/>
            <person name="Nielsen P.H."/>
            <person name="Albertsen M."/>
        </authorList>
    </citation>
    <scope>NUCLEOTIDE SEQUENCE [LARGE SCALE GENOMIC DNA]</scope>
    <source>
        <strain evidence="2">EsbW_18-Q3-R4-48_BATAC.463</strain>
    </source>
</reference>